<comment type="caution">
    <text evidence="7">The sequence shown here is derived from an EMBL/GenBank/DDBJ whole genome shotgun (WGS) entry which is preliminary data.</text>
</comment>
<dbReference type="PROSITE" id="PS50865">
    <property type="entry name" value="ZF_MYND_2"/>
    <property type="match status" value="1"/>
</dbReference>
<reference evidence="7" key="1">
    <citation type="submission" date="2021-11" db="EMBL/GenBank/DDBJ databases">
        <authorList>
            <consortium name="Genoscope - CEA"/>
            <person name="William W."/>
        </authorList>
    </citation>
    <scope>NUCLEOTIDE SEQUENCE</scope>
</reference>
<evidence type="ECO:0000256" key="2">
    <source>
        <dbReference type="ARBA" id="ARBA00022771"/>
    </source>
</evidence>
<dbReference type="Proteomes" id="UP000789595">
    <property type="component" value="Unassembled WGS sequence"/>
</dbReference>
<dbReference type="AlphaFoldDB" id="A0A8J2S833"/>
<evidence type="ECO:0000256" key="4">
    <source>
        <dbReference type="PROSITE-ProRule" id="PRU00134"/>
    </source>
</evidence>
<dbReference type="EMBL" id="CAKKNE010000001">
    <property type="protein sequence ID" value="CAH0363859.1"/>
    <property type="molecule type" value="Genomic_DNA"/>
</dbReference>
<dbReference type="Gene3D" id="1.25.40.10">
    <property type="entry name" value="Tetratricopeptide repeat domain"/>
    <property type="match status" value="1"/>
</dbReference>
<dbReference type="GO" id="GO:0008270">
    <property type="term" value="F:zinc ion binding"/>
    <property type="evidence" value="ECO:0007669"/>
    <property type="project" value="UniProtKB-KW"/>
</dbReference>
<evidence type="ECO:0000256" key="3">
    <source>
        <dbReference type="ARBA" id="ARBA00022833"/>
    </source>
</evidence>
<dbReference type="Gene3D" id="6.10.140.2220">
    <property type="match status" value="1"/>
</dbReference>
<evidence type="ECO:0000256" key="5">
    <source>
        <dbReference type="SAM" id="SignalP"/>
    </source>
</evidence>
<evidence type="ECO:0000256" key="1">
    <source>
        <dbReference type="ARBA" id="ARBA00022723"/>
    </source>
</evidence>
<keyword evidence="2 4" id="KW-0863">Zinc-finger</keyword>
<feature type="chain" id="PRO_5035234508" description="MYND-type domain-containing protein" evidence="5">
    <location>
        <begin position="19"/>
        <end position="374"/>
    </location>
</feature>
<dbReference type="Pfam" id="PF01753">
    <property type="entry name" value="zf-MYND"/>
    <property type="match status" value="1"/>
</dbReference>
<dbReference type="SUPFAM" id="SSF48452">
    <property type="entry name" value="TPR-like"/>
    <property type="match status" value="1"/>
</dbReference>
<sequence length="374" mass="41287">MILTHCAACAAPLGLALGKKCGRCSTRYCGPACQEQHWKEGGHDQLCKLIKKAGGAEQYNANTKYTEAVSVAAEACAEDTKGQTCYICTQALHWKTKEGLVRMCACRGTAGFAHVSCLAEQAKILVDDAEERNLDYEIRDSRWARWTACGLCEQEYHGVVLCALGWACWKTYVSRPEDSNTIRTCAIGVLAHGLGDAGRHEERLQIQQTQFSTQMRLGLSEQELLATRCNIAVCLEELGRDEEALALRRECYATSKRLNVANPGDLYIDVLNLSKSLLDTHRHTEARSFLREQLPKARRALGPADDTLFKLRWNYALSLCDTGASREDVLEATTLLEELSSTAQRVYGPSNPVAAGVKRDLAHARRKLASSTDS</sequence>
<evidence type="ECO:0000313" key="8">
    <source>
        <dbReference type="Proteomes" id="UP000789595"/>
    </source>
</evidence>
<organism evidence="7 8">
    <name type="scientific">Pelagomonas calceolata</name>
    <dbReference type="NCBI Taxonomy" id="35677"/>
    <lineage>
        <taxon>Eukaryota</taxon>
        <taxon>Sar</taxon>
        <taxon>Stramenopiles</taxon>
        <taxon>Ochrophyta</taxon>
        <taxon>Pelagophyceae</taxon>
        <taxon>Pelagomonadales</taxon>
        <taxon>Pelagomonadaceae</taxon>
        <taxon>Pelagomonas</taxon>
    </lineage>
</organism>
<feature type="domain" description="MYND-type" evidence="6">
    <location>
        <begin position="6"/>
        <end position="47"/>
    </location>
</feature>
<evidence type="ECO:0000313" key="7">
    <source>
        <dbReference type="EMBL" id="CAH0363859.1"/>
    </source>
</evidence>
<evidence type="ECO:0000259" key="6">
    <source>
        <dbReference type="PROSITE" id="PS50865"/>
    </source>
</evidence>
<dbReference type="Gene3D" id="3.30.40.10">
    <property type="entry name" value="Zinc/RING finger domain, C3HC4 (zinc finger)"/>
    <property type="match status" value="1"/>
</dbReference>
<dbReference type="InterPro" id="IPR011016">
    <property type="entry name" value="Znf_RING-CH"/>
</dbReference>
<dbReference type="Pfam" id="PF12906">
    <property type="entry name" value="RINGv"/>
    <property type="match status" value="1"/>
</dbReference>
<dbReference type="InterPro" id="IPR013083">
    <property type="entry name" value="Znf_RING/FYVE/PHD"/>
</dbReference>
<keyword evidence="1" id="KW-0479">Metal-binding</keyword>
<keyword evidence="5" id="KW-0732">Signal</keyword>
<feature type="signal peptide" evidence="5">
    <location>
        <begin position="1"/>
        <end position="18"/>
    </location>
</feature>
<dbReference type="InterPro" id="IPR002893">
    <property type="entry name" value="Znf_MYND"/>
</dbReference>
<accession>A0A8J2S833</accession>
<dbReference type="InterPro" id="IPR011990">
    <property type="entry name" value="TPR-like_helical_dom_sf"/>
</dbReference>
<keyword evidence="3" id="KW-0862">Zinc</keyword>
<proteinExistence type="predicted"/>
<name>A0A8J2S833_9STRA</name>
<keyword evidence="8" id="KW-1185">Reference proteome</keyword>
<dbReference type="SUPFAM" id="SSF144232">
    <property type="entry name" value="HIT/MYND zinc finger-like"/>
    <property type="match status" value="1"/>
</dbReference>
<protein>
    <recommendedName>
        <fullName evidence="6">MYND-type domain-containing protein</fullName>
    </recommendedName>
</protein>
<gene>
    <name evidence="7" type="ORF">PECAL_1P01970</name>
</gene>